<protein>
    <submittedName>
        <fullName evidence="1">Uncharacterized protein</fullName>
    </submittedName>
</protein>
<keyword evidence="2" id="KW-1185">Reference proteome</keyword>
<gene>
    <name evidence="1" type="ORF">PECUL_23A022848</name>
</gene>
<dbReference type="EMBL" id="OW240915">
    <property type="protein sequence ID" value="CAH2284858.1"/>
    <property type="molecule type" value="Genomic_DNA"/>
</dbReference>
<evidence type="ECO:0000313" key="2">
    <source>
        <dbReference type="Proteomes" id="UP001295444"/>
    </source>
</evidence>
<proteinExistence type="predicted"/>
<reference evidence="1" key="1">
    <citation type="submission" date="2022-03" db="EMBL/GenBank/DDBJ databases">
        <authorList>
            <person name="Alioto T."/>
            <person name="Alioto T."/>
            <person name="Gomez Garrido J."/>
        </authorList>
    </citation>
    <scope>NUCLEOTIDE SEQUENCE</scope>
</reference>
<accession>A0AAD1S0M6</accession>
<dbReference type="AlphaFoldDB" id="A0AAD1S0M6"/>
<evidence type="ECO:0000313" key="1">
    <source>
        <dbReference type="EMBL" id="CAH2284858.1"/>
    </source>
</evidence>
<dbReference type="Proteomes" id="UP001295444">
    <property type="component" value="Chromosome 04"/>
</dbReference>
<sequence>MELRSLLSLKAHRAVQLTRGSFYAQGNKSGKLLARALKTKLQKSFITHIKNSQGKQCNTTDDIADAFSEFYHNLYNLTPPEGTPLDLHDYLRANILHRVRQKQPR</sequence>
<name>A0AAD1S0M6_PELCU</name>
<organism evidence="1 2">
    <name type="scientific">Pelobates cultripes</name>
    <name type="common">Western spadefoot toad</name>
    <dbReference type="NCBI Taxonomy" id="61616"/>
    <lineage>
        <taxon>Eukaryota</taxon>
        <taxon>Metazoa</taxon>
        <taxon>Chordata</taxon>
        <taxon>Craniata</taxon>
        <taxon>Vertebrata</taxon>
        <taxon>Euteleostomi</taxon>
        <taxon>Amphibia</taxon>
        <taxon>Batrachia</taxon>
        <taxon>Anura</taxon>
        <taxon>Pelobatoidea</taxon>
        <taxon>Pelobatidae</taxon>
        <taxon>Pelobates</taxon>
    </lineage>
</organism>